<sequence length="127" mass="15284">MERLTWNNDLKFDLAFNQELKYCKQVNTDFQLLHNEKLVYLPQFKYPQNKKSSFSYYKQVPYKEVSHQLYKTLTNRSKVEELYIQSNSSFENAVQRVKTGRERCLSQIQVRARAMSPKRMNTGQFKQ</sequence>
<comment type="caution">
    <text evidence="2">The sequence shown here is derived from an EMBL/GenBank/DDBJ whole genome shotgun (WGS) entry which is preliminary data.</text>
</comment>
<dbReference type="EMBL" id="CATOUU010000043">
    <property type="protein sequence ID" value="CAI9914212.1"/>
    <property type="molecule type" value="Genomic_DNA"/>
</dbReference>
<evidence type="ECO:0000313" key="2">
    <source>
        <dbReference type="EMBL" id="CAI9947290.1"/>
    </source>
</evidence>
<gene>
    <name evidence="1" type="ORF">HINF_LOCUS1857</name>
    <name evidence="2" type="ORF">HINF_LOCUS34935</name>
    <name evidence="3" type="ORF">HINF_LOCUS50113</name>
    <name evidence="4" type="ORF">HINF_LOCUS72183</name>
</gene>
<reference evidence="2" key="1">
    <citation type="submission" date="2023-06" db="EMBL/GenBank/DDBJ databases">
        <authorList>
            <person name="Kurt Z."/>
        </authorList>
    </citation>
    <scope>NUCLEOTIDE SEQUENCE</scope>
</reference>
<evidence type="ECO:0000313" key="4">
    <source>
        <dbReference type="EMBL" id="CAL6103518.1"/>
    </source>
</evidence>
<dbReference type="AlphaFoldDB" id="A0AA86U8F8"/>
<name>A0AA86U8F8_9EUKA</name>
<organism evidence="2">
    <name type="scientific">Hexamita inflata</name>
    <dbReference type="NCBI Taxonomy" id="28002"/>
    <lineage>
        <taxon>Eukaryota</taxon>
        <taxon>Metamonada</taxon>
        <taxon>Diplomonadida</taxon>
        <taxon>Hexamitidae</taxon>
        <taxon>Hexamitinae</taxon>
        <taxon>Hexamita</taxon>
    </lineage>
</organism>
<dbReference type="Proteomes" id="UP001642409">
    <property type="component" value="Unassembled WGS sequence"/>
</dbReference>
<evidence type="ECO:0000313" key="3">
    <source>
        <dbReference type="EMBL" id="CAL6062288.1"/>
    </source>
</evidence>
<reference evidence="3 5" key="2">
    <citation type="submission" date="2024-07" db="EMBL/GenBank/DDBJ databases">
        <authorList>
            <person name="Akdeniz Z."/>
        </authorList>
    </citation>
    <scope>NUCLEOTIDE SEQUENCE [LARGE SCALE GENOMIC DNA]</scope>
</reference>
<dbReference type="EMBL" id="CATOUU010000775">
    <property type="protein sequence ID" value="CAI9947290.1"/>
    <property type="molecule type" value="Genomic_DNA"/>
</dbReference>
<accession>A0AA86U8F8</accession>
<proteinExistence type="predicted"/>
<dbReference type="EMBL" id="CAXDID020000239">
    <property type="protein sequence ID" value="CAL6062288.1"/>
    <property type="molecule type" value="Genomic_DNA"/>
</dbReference>
<evidence type="ECO:0000313" key="1">
    <source>
        <dbReference type="EMBL" id="CAI9914212.1"/>
    </source>
</evidence>
<keyword evidence="5" id="KW-1185">Reference proteome</keyword>
<protein>
    <submittedName>
        <fullName evidence="3">Hypothetical_protein</fullName>
    </submittedName>
</protein>
<evidence type="ECO:0000313" key="5">
    <source>
        <dbReference type="Proteomes" id="UP001642409"/>
    </source>
</evidence>
<dbReference type="EMBL" id="CAXDID020000567">
    <property type="protein sequence ID" value="CAL6103518.1"/>
    <property type="molecule type" value="Genomic_DNA"/>
</dbReference>